<feature type="region of interest" description="Disordered" evidence="1">
    <location>
        <begin position="29"/>
        <end position="71"/>
    </location>
</feature>
<feature type="signal peptide" evidence="2">
    <location>
        <begin position="1"/>
        <end position="26"/>
    </location>
</feature>
<keyword evidence="2" id="KW-0732">Signal</keyword>
<name>A0A7R9LWV4_9ACAR</name>
<evidence type="ECO:0000256" key="1">
    <source>
        <dbReference type="SAM" id="MobiDB-lite"/>
    </source>
</evidence>
<evidence type="ECO:0000256" key="2">
    <source>
        <dbReference type="SAM" id="SignalP"/>
    </source>
</evidence>
<protein>
    <submittedName>
        <fullName evidence="3">Uncharacterized protein</fullName>
    </submittedName>
</protein>
<evidence type="ECO:0000313" key="3">
    <source>
        <dbReference type="EMBL" id="CAD7649288.1"/>
    </source>
</evidence>
<gene>
    <name evidence="3" type="ORF">OSB1V03_LOCUS22320</name>
</gene>
<dbReference type="Proteomes" id="UP000759131">
    <property type="component" value="Unassembled WGS sequence"/>
</dbReference>
<keyword evidence="4" id="KW-1185">Reference proteome</keyword>
<feature type="compositionally biased region" description="Acidic residues" evidence="1">
    <location>
        <begin position="34"/>
        <end position="43"/>
    </location>
</feature>
<feature type="chain" id="PRO_5036211334" evidence="2">
    <location>
        <begin position="27"/>
        <end position="168"/>
    </location>
</feature>
<accession>A0A7R9LWV4</accession>
<proteinExistence type="predicted"/>
<evidence type="ECO:0000313" key="4">
    <source>
        <dbReference type="Proteomes" id="UP000759131"/>
    </source>
</evidence>
<sequence length="168" mass="18042">MVFKLQLKSTALVLCVLVLSDQILEGLSFRDSEGGEGDDDYEGESTHPRRGGKAGKKGKDNPIGLPNGGKLPKAGGAIGNIVGTGVQTIKKGTMSGLAQALDDRFIQVDTLGNPHGGVPEDVIGLVRLCASRVLRSLYNSLSFHSLSIKNLIESHFVDGNYWPYHRIR</sequence>
<dbReference type="EMBL" id="CAJPIZ010046850">
    <property type="protein sequence ID" value="CAG2122374.1"/>
    <property type="molecule type" value="Genomic_DNA"/>
</dbReference>
<reference evidence="3" key="1">
    <citation type="submission" date="2020-11" db="EMBL/GenBank/DDBJ databases">
        <authorList>
            <person name="Tran Van P."/>
        </authorList>
    </citation>
    <scope>NUCLEOTIDE SEQUENCE</scope>
</reference>
<dbReference type="AlphaFoldDB" id="A0A7R9LWV4"/>
<dbReference type="EMBL" id="OC901425">
    <property type="protein sequence ID" value="CAD7649288.1"/>
    <property type="molecule type" value="Genomic_DNA"/>
</dbReference>
<organism evidence="3">
    <name type="scientific">Medioppia subpectinata</name>
    <dbReference type="NCBI Taxonomy" id="1979941"/>
    <lineage>
        <taxon>Eukaryota</taxon>
        <taxon>Metazoa</taxon>
        <taxon>Ecdysozoa</taxon>
        <taxon>Arthropoda</taxon>
        <taxon>Chelicerata</taxon>
        <taxon>Arachnida</taxon>
        <taxon>Acari</taxon>
        <taxon>Acariformes</taxon>
        <taxon>Sarcoptiformes</taxon>
        <taxon>Oribatida</taxon>
        <taxon>Brachypylina</taxon>
        <taxon>Oppioidea</taxon>
        <taxon>Oppiidae</taxon>
        <taxon>Medioppia</taxon>
    </lineage>
</organism>